<dbReference type="EMBL" id="JAUEDM010000003">
    <property type="protein sequence ID" value="KAK3322279.1"/>
    <property type="molecule type" value="Genomic_DNA"/>
</dbReference>
<feature type="chain" id="PRO_5042233484" evidence="1">
    <location>
        <begin position="21"/>
        <end position="318"/>
    </location>
</feature>
<evidence type="ECO:0000313" key="2">
    <source>
        <dbReference type="EMBL" id="KAK3322279.1"/>
    </source>
</evidence>
<comment type="caution">
    <text evidence="2">The sequence shown here is derived from an EMBL/GenBank/DDBJ whole genome shotgun (WGS) entry which is preliminary data.</text>
</comment>
<gene>
    <name evidence="2" type="ORF">B0H66DRAFT_531625</name>
</gene>
<reference evidence="2" key="2">
    <citation type="submission" date="2023-06" db="EMBL/GenBank/DDBJ databases">
        <authorList>
            <consortium name="Lawrence Berkeley National Laboratory"/>
            <person name="Haridas S."/>
            <person name="Hensen N."/>
            <person name="Bonometti L."/>
            <person name="Westerberg I."/>
            <person name="Brannstrom I.O."/>
            <person name="Guillou S."/>
            <person name="Cros-Aarteil S."/>
            <person name="Calhoun S."/>
            <person name="Kuo A."/>
            <person name="Mondo S."/>
            <person name="Pangilinan J."/>
            <person name="Riley R."/>
            <person name="Labutti K."/>
            <person name="Andreopoulos B."/>
            <person name="Lipzen A."/>
            <person name="Chen C."/>
            <person name="Yanf M."/>
            <person name="Daum C."/>
            <person name="Ng V."/>
            <person name="Clum A."/>
            <person name="Steindorff A."/>
            <person name="Ohm R."/>
            <person name="Martin F."/>
            <person name="Silar P."/>
            <person name="Natvig D."/>
            <person name="Lalanne C."/>
            <person name="Gautier V."/>
            <person name="Ament-Velasquez S.L."/>
            <person name="Kruys A."/>
            <person name="Hutchinson M.I."/>
            <person name="Powell A.J."/>
            <person name="Barry K."/>
            <person name="Miller A.N."/>
            <person name="Grigoriev I.V."/>
            <person name="Debuchy R."/>
            <person name="Gladieux P."/>
            <person name="Thoren M.H."/>
            <person name="Johannesson H."/>
        </authorList>
    </citation>
    <scope>NUCLEOTIDE SEQUENCE</scope>
    <source>
        <strain evidence="2">CBS 118394</strain>
    </source>
</reference>
<name>A0AAE0M8W6_9PEZI</name>
<proteinExistence type="predicted"/>
<evidence type="ECO:0000256" key="1">
    <source>
        <dbReference type="SAM" id="SignalP"/>
    </source>
</evidence>
<reference evidence="2" key="1">
    <citation type="journal article" date="2023" name="Mol. Phylogenet. Evol.">
        <title>Genome-scale phylogeny and comparative genomics of the fungal order Sordariales.</title>
        <authorList>
            <person name="Hensen N."/>
            <person name="Bonometti L."/>
            <person name="Westerberg I."/>
            <person name="Brannstrom I.O."/>
            <person name="Guillou S."/>
            <person name="Cros-Aarteil S."/>
            <person name="Calhoun S."/>
            <person name="Haridas S."/>
            <person name="Kuo A."/>
            <person name="Mondo S."/>
            <person name="Pangilinan J."/>
            <person name="Riley R."/>
            <person name="LaButti K."/>
            <person name="Andreopoulos B."/>
            <person name="Lipzen A."/>
            <person name="Chen C."/>
            <person name="Yan M."/>
            <person name="Daum C."/>
            <person name="Ng V."/>
            <person name="Clum A."/>
            <person name="Steindorff A."/>
            <person name="Ohm R.A."/>
            <person name="Martin F."/>
            <person name="Silar P."/>
            <person name="Natvig D.O."/>
            <person name="Lalanne C."/>
            <person name="Gautier V."/>
            <person name="Ament-Velasquez S.L."/>
            <person name="Kruys A."/>
            <person name="Hutchinson M.I."/>
            <person name="Powell A.J."/>
            <person name="Barry K."/>
            <person name="Miller A.N."/>
            <person name="Grigoriev I.V."/>
            <person name="Debuchy R."/>
            <person name="Gladieux P."/>
            <person name="Hiltunen Thoren M."/>
            <person name="Johannesson H."/>
        </authorList>
    </citation>
    <scope>NUCLEOTIDE SEQUENCE</scope>
    <source>
        <strain evidence="2">CBS 118394</strain>
    </source>
</reference>
<feature type="signal peptide" evidence="1">
    <location>
        <begin position="1"/>
        <end position="20"/>
    </location>
</feature>
<evidence type="ECO:0000313" key="3">
    <source>
        <dbReference type="Proteomes" id="UP001283341"/>
    </source>
</evidence>
<dbReference type="Proteomes" id="UP001283341">
    <property type="component" value="Unassembled WGS sequence"/>
</dbReference>
<protein>
    <submittedName>
        <fullName evidence="2">Uncharacterized protein</fullName>
    </submittedName>
</protein>
<keyword evidence="3" id="KW-1185">Reference proteome</keyword>
<sequence>MLSCVLCLLPIRAPWVTVTALRNSHGSRADVAVSSLRVKVRHAVSHPPALQGRHVFQGDHSVIDRPVKGTYSNVPIDLGEEATKPFPSGHEERGLGLRAVKLDFPPHPLPPSAHYPSDPNNAVCHQVTFVDQSEDQRLDRNARQERRPLKACMDFVGPSHALSVERRNAKSRSLAAFTKDEGSVLARRDLSLTLNASFSSVNPSVMRVRHDLSKNKYLPTSPRTMWLRRDEARLGGSKAGQPQEIHHCLVAASSVGVIWNFSLLLTAWLASSTGIEASKRTRVETTVDSVCLMRPFRSSPRWLHVYLAYLVRMQQEAT</sequence>
<organism evidence="2 3">
    <name type="scientific">Apodospora peruviana</name>
    <dbReference type="NCBI Taxonomy" id="516989"/>
    <lineage>
        <taxon>Eukaryota</taxon>
        <taxon>Fungi</taxon>
        <taxon>Dikarya</taxon>
        <taxon>Ascomycota</taxon>
        <taxon>Pezizomycotina</taxon>
        <taxon>Sordariomycetes</taxon>
        <taxon>Sordariomycetidae</taxon>
        <taxon>Sordariales</taxon>
        <taxon>Lasiosphaeriaceae</taxon>
        <taxon>Apodospora</taxon>
    </lineage>
</organism>
<dbReference type="AlphaFoldDB" id="A0AAE0M8W6"/>
<keyword evidence="1" id="KW-0732">Signal</keyword>
<accession>A0AAE0M8W6</accession>